<dbReference type="AlphaFoldDB" id="A0A644ZP45"/>
<evidence type="ECO:0000256" key="1">
    <source>
        <dbReference type="SAM" id="MobiDB-lite"/>
    </source>
</evidence>
<feature type="compositionally biased region" description="Basic and acidic residues" evidence="1">
    <location>
        <begin position="49"/>
        <end position="58"/>
    </location>
</feature>
<feature type="compositionally biased region" description="Basic residues" evidence="1">
    <location>
        <begin position="59"/>
        <end position="69"/>
    </location>
</feature>
<accession>A0A644ZP45</accession>
<name>A0A644ZP45_9ZZZZ</name>
<dbReference type="EMBL" id="VSSQ01009791">
    <property type="protein sequence ID" value="MPM42612.1"/>
    <property type="molecule type" value="Genomic_DNA"/>
</dbReference>
<evidence type="ECO:0000313" key="2">
    <source>
        <dbReference type="EMBL" id="MPM42612.1"/>
    </source>
</evidence>
<protein>
    <submittedName>
        <fullName evidence="2">Uncharacterized protein</fullName>
    </submittedName>
</protein>
<organism evidence="2">
    <name type="scientific">bioreactor metagenome</name>
    <dbReference type="NCBI Taxonomy" id="1076179"/>
    <lineage>
        <taxon>unclassified sequences</taxon>
        <taxon>metagenomes</taxon>
        <taxon>ecological metagenomes</taxon>
    </lineage>
</organism>
<reference evidence="2" key="1">
    <citation type="submission" date="2019-08" db="EMBL/GenBank/DDBJ databases">
        <authorList>
            <person name="Kucharzyk K."/>
            <person name="Murdoch R.W."/>
            <person name="Higgins S."/>
            <person name="Loffler F."/>
        </authorList>
    </citation>
    <scope>NUCLEOTIDE SEQUENCE</scope>
</reference>
<gene>
    <name evidence="2" type="ORF">SDC9_89278</name>
</gene>
<sequence>MLQRVACGVKSRRQRVAAAKRHQYADQGDEKRRLSGFFQLVNVRLQSRAEHQENDAQLRKHGKKVAGLH</sequence>
<feature type="region of interest" description="Disordered" evidence="1">
    <location>
        <begin position="49"/>
        <end position="69"/>
    </location>
</feature>
<proteinExistence type="predicted"/>
<comment type="caution">
    <text evidence="2">The sequence shown here is derived from an EMBL/GenBank/DDBJ whole genome shotgun (WGS) entry which is preliminary data.</text>
</comment>